<gene>
    <name evidence="3" type="ORF">SAMN05216290_2954</name>
</gene>
<evidence type="ECO:0000313" key="3">
    <source>
        <dbReference type="EMBL" id="SEW33116.1"/>
    </source>
</evidence>
<dbReference type="AlphaFoldDB" id="A0A1I0QZJ7"/>
<feature type="domain" description="Glycosyltransferase subfamily 4-like N-terminal" evidence="2">
    <location>
        <begin position="60"/>
        <end position="175"/>
    </location>
</feature>
<reference evidence="4" key="1">
    <citation type="submission" date="2016-10" db="EMBL/GenBank/DDBJ databases">
        <authorList>
            <person name="Varghese N."/>
            <person name="Submissions S."/>
        </authorList>
    </citation>
    <scope>NUCLEOTIDE SEQUENCE [LARGE SCALE GENOMIC DNA]</scope>
    <source>
        <strain evidence="4">CGMCC 1.12402</strain>
    </source>
</reference>
<dbReference type="PANTHER" id="PTHR45947">
    <property type="entry name" value="SULFOQUINOVOSYL TRANSFERASE SQD2"/>
    <property type="match status" value="1"/>
</dbReference>
<dbReference type="Proteomes" id="UP000199437">
    <property type="component" value="Unassembled WGS sequence"/>
</dbReference>
<sequence length="374" mass="42429">MTQKSKLKILHIIKSLGRGGAEMLLPETLALHDQEHFEFHYIYFLPWKDQMVSAIESQGGKVSCFKATNNLKILAKRNEVIAYVKRHRIDLIHCHLPWAGFLGRLVFRKTRVPTIYTEHNKQERYHKVTKVLNKATFNWQSKAIAVSADVAGSIQQHIAPEVPVQTLLNGVNTDKFMRNTADNAVRYELGVPAEAVLVGAVAVFRFQKRLVEWLEVMAEVCQANPYFYGVVVGDGPLKEEIMAAHQRLGLKDRVFFVGLQEEVRPYFNAMDVFMMTSEFEGLPIALLEAMSMQCAIFTTNAGGIKEVVTERTGICVNIDQWPNLSVALLKYADRQNLSEMGAKARERVIDQFSLQKMVNQLEAEYLSLAKNKLN</sequence>
<dbReference type="GO" id="GO:0016758">
    <property type="term" value="F:hexosyltransferase activity"/>
    <property type="evidence" value="ECO:0007669"/>
    <property type="project" value="TreeGrafter"/>
</dbReference>
<organism evidence="3 4">
    <name type="scientific">Roseivirga pacifica</name>
    <dbReference type="NCBI Taxonomy" id="1267423"/>
    <lineage>
        <taxon>Bacteria</taxon>
        <taxon>Pseudomonadati</taxon>
        <taxon>Bacteroidota</taxon>
        <taxon>Cytophagia</taxon>
        <taxon>Cytophagales</taxon>
        <taxon>Roseivirgaceae</taxon>
        <taxon>Roseivirga</taxon>
    </lineage>
</organism>
<dbReference type="STRING" id="1267423.SAMN05216290_2954"/>
<dbReference type="Pfam" id="PF00534">
    <property type="entry name" value="Glycos_transf_1"/>
    <property type="match status" value="1"/>
</dbReference>
<dbReference type="InterPro" id="IPR001296">
    <property type="entry name" value="Glyco_trans_1"/>
</dbReference>
<dbReference type="Pfam" id="PF13439">
    <property type="entry name" value="Glyco_transf_4"/>
    <property type="match status" value="1"/>
</dbReference>
<keyword evidence="3" id="KW-0808">Transferase</keyword>
<accession>A0A1I0QZJ7</accession>
<dbReference type="InterPro" id="IPR028098">
    <property type="entry name" value="Glyco_trans_4-like_N"/>
</dbReference>
<keyword evidence="4" id="KW-1185">Reference proteome</keyword>
<proteinExistence type="predicted"/>
<dbReference type="InterPro" id="IPR050194">
    <property type="entry name" value="Glycosyltransferase_grp1"/>
</dbReference>
<dbReference type="EMBL" id="FOIR01000002">
    <property type="protein sequence ID" value="SEW33116.1"/>
    <property type="molecule type" value="Genomic_DNA"/>
</dbReference>
<protein>
    <submittedName>
        <fullName evidence="3">Glycosyltransferase involved in cell wall bisynthesis</fullName>
    </submittedName>
</protein>
<dbReference type="PANTHER" id="PTHR45947:SF3">
    <property type="entry name" value="SULFOQUINOVOSYL TRANSFERASE SQD2"/>
    <property type="match status" value="1"/>
</dbReference>
<feature type="domain" description="Glycosyl transferase family 1" evidence="1">
    <location>
        <begin position="190"/>
        <end position="340"/>
    </location>
</feature>
<name>A0A1I0QZJ7_9BACT</name>
<evidence type="ECO:0000313" key="4">
    <source>
        <dbReference type="Proteomes" id="UP000199437"/>
    </source>
</evidence>
<dbReference type="SUPFAM" id="SSF53756">
    <property type="entry name" value="UDP-Glycosyltransferase/glycogen phosphorylase"/>
    <property type="match status" value="1"/>
</dbReference>
<evidence type="ECO:0000259" key="1">
    <source>
        <dbReference type="Pfam" id="PF00534"/>
    </source>
</evidence>
<dbReference type="Gene3D" id="3.40.50.2000">
    <property type="entry name" value="Glycogen Phosphorylase B"/>
    <property type="match status" value="2"/>
</dbReference>
<evidence type="ECO:0000259" key="2">
    <source>
        <dbReference type="Pfam" id="PF13439"/>
    </source>
</evidence>